<reference evidence="1 2" key="2">
    <citation type="journal article" date="2011" name="PLoS Genet.">
        <title>Caenorhabditis briggsae recombinant inbred line genotypes reveal inter-strain incompatibility and the evolution of recombination.</title>
        <authorList>
            <person name="Ross J.A."/>
            <person name="Koboldt D.C."/>
            <person name="Staisch J.E."/>
            <person name="Chamberlin H.M."/>
            <person name="Gupta B.P."/>
            <person name="Miller R.D."/>
            <person name="Baird S.E."/>
            <person name="Haag E.S."/>
        </authorList>
    </citation>
    <scope>NUCLEOTIDE SEQUENCE [LARGE SCALE GENOMIC DNA]</scope>
    <source>
        <strain evidence="1 2">AF16</strain>
    </source>
</reference>
<protein>
    <submittedName>
        <fullName evidence="1">Protein CBG26573</fullName>
    </submittedName>
</protein>
<dbReference type="EMBL" id="HE601095">
    <property type="protein sequence ID" value="CAS01153.1"/>
    <property type="molecule type" value="Genomic_DNA"/>
</dbReference>
<dbReference type="RefSeq" id="XP_045100710.1">
    <property type="nucleotide sequence ID" value="XM_045235717.1"/>
</dbReference>
<accession>B6IE89</accession>
<dbReference type="CTD" id="68918051"/>
<organism evidence="1 2">
    <name type="scientific">Caenorhabditis briggsae</name>
    <dbReference type="NCBI Taxonomy" id="6238"/>
    <lineage>
        <taxon>Eukaryota</taxon>
        <taxon>Metazoa</taxon>
        <taxon>Ecdysozoa</taxon>
        <taxon>Nematoda</taxon>
        <taxon>Chromadorea</taxon>
        <taxon>Rhabditida</taxon>
        <taxon>Rhabditina</taxon>
        <taxon>Rhabditomorpha</taxon>
        <taxon>Rhabditoidea</taxon>
        <taxon>Rhabditidae</taxon>
        <taxon>Peloderinae</taxon>
        <taxon>Caenorhabditis</taxon>
    </lineage>
</organism>
<evidence type="ECO:0000313" key="1">
    <source>
        <dbReference type="EMBL" id="CAS01153.1"/>
    </source>
</evidence>
<reference evidence="1 2" key="1">
    <citation type="journal article" date="2003" name="PLoS Biol.">
        <title>The genome sequence of Caenorhabditis briggsae: a platform for comparative genomics.</title>
        <authorList>
            <person name="Stein L.D."/>
            <person name="Bao Z."/>
            <person name="Blasiar D."/>
            <person name="Blumenthal T."/>
            <person name="Brent M.R."/>
            <person name="Chen N."/>
            <person name="Chinwalla A."/>
            <person name="Clarke L."/>
            <person name="Clee C."/>
            <person name="Coghlan A."/>
            <person name="Coulson A."/>
            <person name="D'Eustachio P."/>
            <person name="Fitch D.H."/>
            <person name="Fulton L.A."/>
            <person name="Fulton R.E."/>
            <person name="Griffiths-Jones S."/>
            <person name="Harris T.W."/>
            <person name="Hillier L.W."/>
            <person name="Kamath R."/>
            <person name="Kuwabara P.E."/>
            <person name="Mardis E.R."/>
            <person name="Marra M.A."/>
            <person name="Miner T.L."/>
            <person name="Minx P."/>
            <person name="Mullikin J.C."/>
            <person name="Plumb R.W."/>
            <person name="Rogers J."/>
            <person name="Schein J.E."/>
            <person name="Sohrmann M."/>
            <person name="Spieth J."/>
            <person name="Stajich J.E."/>
            <person name="Wei C."/>
            <person name="Willey D."/>
            <person name="Wilson R.K."/>
            <person name="Durbin R."/>
            <person name="Waterston R.H."/>
        </authorList>
    </citation>
    <scope>NUCLEOTIDE SEQUENCE [LARGE SCALE GENOMIC DNA]</scope>
    <source>
        <strain evidence="1 2">AF16</strain>
    </source>
</reference>
<proteinExistence type="predicted"/>
<keyword evidence="2" id="KW-1185">Reference proteome</keyword>
<name>B6IE89_CAEBR</name>
<gene>
    <name evidence="1" type="ORF">CBG26573</name>
    <name evidence="1" type="ORF">CBG_26573</name>
</gene>
<dbReference type="GeneID" id="68918051"/>
<dbReference type="KEGG" id="cbr:CBG_26573"/>
<sequence length="14" mass="1510">MKQKSGAESTAEKD</sequence>
<dbReference type="Proteomes" id="UP000008549">
    <property type="component" value="Unassembled WGS sequence"/>
</dbReference>
<dbReference type="InParanoid" id="B6IE89"/>
<evidence type="ECO:0000313" key="2">
    <source>
        <dbReference type="Proteomes" id="UP000008549"/>
    </source>
</evidence>